<proteinExistence type="predicted"/>
<comment type="caution">
    <text evidence="1">The sequence shown here is derived from an EMBL/GenBank/DDBJ whole genome shotgun (WGS) entry which is preliminary data.</text>
</comment>
<dbReference type="Proteomes" id="UP000245890">
    <property type="component" value="Unassembled WGS sequence"/>
</dbReference>
<name>A0A2U0S9F7_9SPHN</name>
<evidence type="ECO:0000313" key="1">
    <source>
        <dbReference type="EMBL" id="PVX28006.1"/>
    </source>
</evidence>
<dbReference type="EMBL" id="QENQ01000001">
    <property type="protein sequence ID" value="PVX28006.1"/>
    <property type="molecule type" value="Genomic_DNA"/>
</dbReference>
<organism evidence="1 2">
    <name type="scientific">Sphingomonas pokkalii</name>
    <dbReference type="NCBI Taxonomy" id="2175090"/>
    <lineage>
        <taxon>Bacteria</taxon>
        <taxon>Pseudomonadati</taxon>
        <taxon>Pseudomonadota</taxon>
        <taxon>Alphaproteobacteria</taxon>
        <taxon>Sphingomonadales</taxon>
        <taxon>Sphingomonadaceae</taxon>
        <taxon>Sphingomonas</taxon>
    </lineage>
</organism>
<accession>A0A2U0S9F7</accession>
<dbReference type="AlphaFoldDB" id="A0A2U0S9F7"/>
<evidence type="ECO:0008006" key="3">
    <source>
        <dbReference type="Google" id="ProtNLM"/>
    </source>
</evidence>
<keyword evidence="2" id="KW-1185">Reference proteome</keyword>
<reference evidence="1 2" key="1">
    <citation type="submission" date="2018-05" db="EMBL/GenBank/DDBJ databases">
        <title>Description of Sphingomonas pokkalii sp nov, isolated from the rhizosphere of saline tolerant pokkali rice and its draft genome analysis.</title>
        <authorList>
            <person name="Menon R."/>
            <person name="Kumari S."/>
            <person name="Rameshkumar N."/>
        </authorList>
    </citation>
    <scope>NUCLEOTIDE SEQUENCE [LARGE SCALE GENOMIC DNA]</scope>
    <source>
        <strain evidence="1 2">L3B27</strain>
    </source>
</reference>
<sequence>MLLVLAPWPALADVSALYRAGDDRLTVEVADNGDARVEVGEFVYLRHGGAEYLTLEKFGGISITGRRDDMLKFLGVLFRADPQTAKLATPDPITPTVEPLPATEVLGLKGQGWRVWPKGKRDPAGSMDMACTDAPQLAPVGPVLQAMVGTFLTAFAPMDKGGHFRAILAVIRQKGAPLSVQGAMMGAKMQLDRLETGRIDPKRFAVPEDLFSAEMLDALAAQMKSDLEKGKTP</sequence>
<evidence type="ECO:0000313" key="2">
    <source>
        <dbReference type="Proteomes" id="UP000245890"/>
    </source>
</evidence>
<protein>
    <recommendedName>
        <fullName evidence="3">DUF4412 domain-containing protein</fullName>
    </recommendedName>
</protein>
<gene>
    <name evidence="1" type="ORF">DD559_00445</name>
</gene>